<feature type="transmembrane region" description="Helical" evidence="1">
    <location>
        <begin position="83"/>
        <end position="105"/>
    </location>
</feature>
<keyword evidence="3" id="KW-1185">Reference proteome</keyword>
<dbReference type="KEGG" id="orz:FNH13_14030"/>
<feature type="transmembrane region" description="Helical" evidence="1">
    <location>
        <begin position="125"/>
        <end position="152"/>
    </location>
</feature>
<keyword evidence="1" id="KW-0812">Transmembrane</keyword>
<dbReference type="Pfam" id="PF11188">
    <property type="entry name" value="DUF2975"/>
    <property type="match status" value="1"/>
</dbReference>
<evidence type="ECO:0000313" key="3">
    <source>
        <dbReference type="Proteomes" id="UP000315395"/>
    </source>
</evidence>
<proteinExistence type="predicted"/>
<dbReference type="Proteomes" id="UP000315395">
    <property type="component" value="Chromosome"/>
</dbReference>
<dbReference type="AlphaFoldDB" id="A0A516GD80"/>
<evidence type="ECO:0000256" key="1">
    <source>
        <dbReference type="SAM" id="Phobius"/>
    </source>
</evidence>
<organism evidence="2 3">
    <name type="scientific">Ornithinimicrobium ciconiae</name>
    <dbReference type="NCBI Taxonomy" id="2594265"/>
    <lineage>
        <taxon>Bacteria</taxon>
        <taxon>Bacillati</taxon>
        <taxon>Actinomycetota</taxon>
        <taxon>Actinomycetes</taxon>
        <taxon>Micrococcales</taxon>
        <taxon>Ornithinimicrobiaceae</taxon>
        <taxon>Ornithinimicrobium</taxon>
    </lineage>
</organism>
<sequence length="202" mass="20832">MSARVRRIAGWDRPSQIILEGLLLAVMLVAVILSAIALVNLFTDREIAIPVAVTQQPLGSATGAVLETTQGELTLTGASTGQVLLAAAPLVLGPAVVTGAAYCLLQVVRSLRTGTPFHRRNARWLMAAALIVLFGGAVTGMADSFGTMALAMDGQELLGAGSPLLASASLPLAFIGVGLLLLCLAEFFRRGALLADDVEGLV</sequence>
<feature type="transmembrane region" description="Helical" evidence="1">
    <location>
        <begin position="164"/>
        <end position="185"/>
    </location>
</feature>
<feature type="transmembrane region" description="Helical" evidence="1">
    <location>
        <begin position="21"/>
        <end position="42"/>
    </location>
</feature>
<evidence type="ECO:0000313" key="2">
    <source>
        <dbReference type="EMBL" id="QDO89310.1"/>
    </source>
</evidence>
<keyword evidence="1" id="KW-0472">Membrane</keyword>
<dbReference type="OrthoDB" id="3431510at2"/>
<keyword evidence="1" id="KW-1133">Transmembrane helix</keyword>
<dbReference type="InterPro" id="IPR021354">
    <property type="entry name" value="DUF2975"/>
</dbReference>
<dbReference type="EMBL" id="CP041616">
    <property type="protein sequence ID" value="QDO89310.1"/>
    <property type="molecule type" value="Genomic_DNA"/>
</dbReference>
<reference evidence="2 3" key="1">
    <citation type="submission" date="2019-07" db="EMBL/GenBank/DDBJ databases">
        <title>complete genome sequencing of Ornithinimicrobium sp. H23M54.</title>
        <authorList>
            <person name="Bae J.-W."/>
            <person name="Lee S.-Y."/>
        </authorList>
    </citation>
    <scope>NUCLEOTIDE SEQUENCE [LARGE SCALE GENOMIC DNA]</scope>
    <source>
        <strain evidence="2 3">H23M54</strain>
    </source>
</reference>
<name>A0A516GD80_9MICO</name>
<accession>A0A516GD80</accession>
<gene>
    <name evidence="2" type="ORF">FNH13_14030</name>
</gene>
<dbReference type="RefSeq" id="WP_143783997.1">
    <property type="nucleotide sequence ID" value="NZ_CP041616.1"/>
</dbReference>
<protein>
    <submittedName>
        <fullName evidence="2">DUF2975 domain-containing protein</fullName>
    </submittedName>
</protein>